<dbReference type="AlphaFoldDB" id="A0AA90NQQ1"/>
<comment type="caution">
    <text evidence="2">The sequence shown here is derived from an EMBL/GenBank/DDBJ whole genome shotgun (WGS) entry which is preliminary data.</text>
</comment>
<dbReference type="Proteomes" id="UP001178277">
    <property type="component" value="Unassembled WGS sequence"/>
</dbReference>
<evidence type="ECO:0000256" key="1">
    <source>
        <dbReference type="SAM" id="MobiDB-lite"/>
    </source>
</evidence>
<gene>
    <name evidence="2" type="ORF">Q8G35_03335</name>
</gene>
<protein>
    <submittedName>
        <fullName evidence="2">Uncharacterized protein</fullName>
    </submittedName>
</protein>
<evidence type="ECO:0000313" key="2">
    <source>
        <dbReference type="EMBL" id="MDP1417438.1"/>
    </source>
</evidence>
<dbReference type="RefSeq" id="WP_305158970.1">
    <property type="nucleotide sequence ID" value="NZ_JAUUTP010000002.1"/>
</dbReference>
<dbReference type="EMBL" id="JAUUTP010000002">
    <property type="protein sequence ID" value="MDP1417438.1"/>
    <property type="molecule type" value="Genomic_DNA"/>
</dbReference>
<proteinExistence type="predicted"/>
<accession>A0AA90NQQ1</accession>
<evidence type="ECO:0000313" key="3">
    <source>
        <dbReference type="Proteomes" id="UP001178277"/>
    </source>
</evidence>
<feature type="compositionally biased region" description="Basic and acidic residues" evidence="1">
    <location>
        <begin position="1"/>
        <end position="11"/>
    </location>
</feature>
<sequence>MTAGKREVTHERRIKRSCNGTPETPAIETPEAKTFTQAEVDKILTDRIARANRKLEKFADYDDVKTKASEYEKLLEEKRLAELSKKGRLEEIAKKRRRKALLIAGARKHARKREGGEDPQRI</sequence>
<name>A0AA90NQQ1_9BACI</name>
<feature type="region of interest" description="Disordered" evidence="1">
    <location>
        <begin position="1"/>
        <end position="27"/>
    </location>
</feature>
<organism evidence="2 3">
    <name type="scientific">Peribacillus simplex</name>
    <dbReference type="NCBI Taxonomy" id="1478"/>
    <lineage>
        <taxon>Bacteria</taxon>
        <taxon>Bacillati</taxon>
        <taxon>Bacillota</taxon>
        <taxon>Bacilli</taxon>
        <taxon>Bacillales</taxon>
        <taxon>Bacillaceae</taxon>
        <taxon>Peribacillus</taxon>
    </lineage>
</organism>
<reference evidence="2" key="1">
    <citation type="submission" date="2023-07" db="EMBL/GenBank/DDBJ databases">
        <title>Murine gut Bacillus species.</title>
        <authorList>
            <person name="Gutman E."/>
            <person name="Hashuel R."/>
            <person name="Litvak Y."/>
        </authorList>
    </citation>
    <scope>NUCLEOTIDE SEQUENCE</scope>
    <source>
        <strain evidence="2">RU283</strain>
    </source>
</reference>